<dbReference type="InterPro" id="IPR007111">
    <property type="entry name" value="NACHT_NTPase"/>
</dbReference>
<feature type="domain" description="NACHT" evidence="5">
    <location>
        <begin position="446"/>
        <end position="593"/>
    </location>
</feature>
<dbReference type="SUPFAM" id="SSF48403">
    <property type="entry name" value="Ankyrin repeat"/>
    <property type="match status" value="6"/>
</dbReference>
<protein>
    <recommendedName>
        <fullName evidence="5">NACHT domain-containing protein</fullName>
    </recommendedName>
</protein>
<feature type="repeat" description="ANK" evidence="3">
    <location>
        <begin position="2577"/>
        <end position="2609"/>
    </location>
</feature>
<evidence type="ECO:0000256" key="4">
    <source>
        <dbReference type="SAM" id="Coils"/>
    </source>
</evidence>
<keyword evidence="7" id="KW-1185">Reference proteome</keyword>
<dbReference type="Pfam" id="PF00023">
    <property type="entry name" value="Ank"/>
    <property type="match status" value="5"/>
</dbReference>
<dbReference type="EMBL" id="MIKG01000027">
    <property type="protein sequence ID" value="RAO73826.1"/>
    <property type="molecule type" value="Genomic_DNA"/>
</dbReference>
<evidence type="ECO:0000259" key="5">
    <source>
        <dbReference type="PROSITE" id="PS50837"/>
    </source>
</evidence>
<dbReference type="STRING" id="1196081.A0A364LDD6"/>
<dbReference type="PANTHER" id="PTHR24198">
    <property type="entry name" value="ANKYRIN REPEAT AND PROTEIN KINASE DOMAIN-CONTAINING PROTEIN"/>
    <property type="match status" value="1"/>
</dbReference>
<feature type="repeat" description="ANK" evidence="3">
    <location>
        <begin position="989"/>
        <end position="1012"/>
    </location>
</feature>
<reference evidence="6 7" key="1">
    <citation type="journal article" date="2017" name="Biotechnol. Biofuels">
        <title>Differential beta-glucosidase expression as a function of carbon source availability in Talaromyces amestolkiae: a genomic and proteomic approach.</title>
        <authorList>
            <person name="de Eugenio L.I."/>
            <person name="Mendez-Liter J.A."/>
            <person name="Nieto-Dominguez M."/>
            <person name="Alonso L."/>
            <person name="Gil-Munoz J."/>
            <person name="Barriuso J."/>
            <person name="Prieto A."/>
            <person name="Martinez M.J."/>
        </authorList>
    </citation>
    <scope>NUCLEOTIDE SEQUENCE [LARGE SCALE GENOMIC DNA]</scope>
    <source>
        <strain evidence="6 7">CIB</strain>
    </source>
</reference>
<dbReference type="InterPro" id="IPR056884">
    <property type="entry name" value="NPHP3-like_N"/>
</dbReference>
<proteinExistence type="predicted"/>
<dbReference type="GO" id="GO:0003824">
    <property type="term" value="F:catalytic activity"/>
    <property type="evidence" value="ECO:0007669"/>
    <property type="project" value="InterPro"/>
</dbReference>
<dbReference type="Gene3D" id="3.40.50.1580">
    <property type="entry name" value="Nucleoside phosphorylase domain"/>
    <property type="match status" value="1"/>
</dbReference>
<dbReference type="InterPro" id="IPR002110">
    <property type="entry name" value="Ankyrin_rpt"/>
</dbReference>
<feature type="repeat" description="ANK" evidence="3">
    <location>
        <begin position="1228"/>
        <end position="1260"/>
    </location>
</feature>
<feature type="repeat" description="ANK" evidence="3">
    <location>
        <begin position="1737"/>
        <end position="1769"/>
    </location>
</feature>
<sequence>MASQAARKLTANHYTVGWICALPLELTASEGMLDKVHEGLQLAEGDKNTYVLGEINGHNIAMTCLPAGSIGQTSAATVAVDMRHSFPRIQFGLMVGIGGGAPNPSARPDEDIRLGDVVVSIQTGELGAVIKYDQGKVVAGGEFQHTGILNVPPSVLTSGVSILKSKPEILRNAITRNITEMIEKNNKSEDAKLEPMQKYQHPGAEYDQLFEADYEHIEKTDPPNPVMHTLQNNENDPEYPCPHCDEERMVPRRPRRKRDPVIHYGTIASADVVMRHGETREKLRKKYGILCFEMEAGGLMNHFPCLVIRGICDYSDTHKHKTWQPYAAATAAAYAKELLRIVQKVEAIETRSEETREEIEKIRKELEDMKKGKSKFKFNFTLRHTDVLKDRQQQGQKQKRDEILDWLDADTHTKKWADSRMKRHRDTGKAFVESQSFLHWVNGNTQTLWCHGIAGSGKTIFASLVVDHLHAKQAGRASNEKAAVVCLYLEYERMQEQSLQSLLAAILRQLVQQSPQLPSSVTELHKTHTENRSQPLLEEISSILADVLQKFPRAFLVVDALDECSEDTVRELLSNLRDHQKSTGMKILATSRPTVDFKESFENYDSMEIKALEQDVKAVLDALIIKLPKLVREDKKLQVKIKNSIVEAVDGMFVLVEPFLHSLRSERTVGDINDALKALKESPDKISTVYERTLKRIDGHFPKDQQMARRILSWVILAKRPLSCQELQHACNVRIGSDFDQDYFRGNLEESVALCLGLVVINKKSDSVQLMHHTAKIYFQDTANQPDWICSANETIIGACVSYLSFSVFSKGPCSDDQRLRSRLKKFPFLEYAAQEWGNHLRESAEAAVVQAEDQASLFLKMASNVWTSHQVLHLPGYRYPGYSQHFIKGANGLQLAAAFGLTKIVGQLLEEGIDIAATDEDGGTALHRAAENGHVDVVMLLLQKGADINFQKKKQRLTALHLAALNGHSAVVKSLLQEGAQANLQDDEGWTALHVAAWTGKIGVIDVLLEHVDVHQRGKDGVTALHCAAGQGRRNVVEMLIERGADLNTKDAYGWTALHWASKKRHEWAKLRQLEFKDESTTWGEQMKKVTKVTGMLRDTFNLPKKLVMMGKQAVEKNWEDDLAYATDGFALDLKTNDRGMLTTLYFSTKIETFVPPWLLPKPEEQIPTVRLILAVQDELAALQCLFQCGHGSVAELLVKKGADINAKCRAVVATNFLNMKFLKMSAGPTALHIASLSGHRAMVQMLLDRGADTESLCEVGIGEDWLSAQLTALHCAVVSGNKEAITLVLDRGADIDSTCHVHFKNIRAKITSLHLAIIWGHVDVVKLLLARGGSITRPCFINADKGSKSTGFRHPQLNFNIRTEIEMPVVHLASIFGKQDVISELLQKGADCTSHLQAHIDIFNFSFSALHVASFLGHSKAVHTLLEYGAFVDANAELCIYDNCRLRLNALQLALLSNSTLVVQLLLGKGANIHTKGHADNNKISHMEWTPLHIAALTADAKTVRLLLEAGADVHEKLQGEMDSSYLPLTTESFIDRAARMLAALLGDEFTPSSVHEKTTPPQGTDKQTGQKAHFELNALHLAVISKSDAKVEKILQSGADVKSKFIINAQDLLLEAIPLHLATIWHDKNIATRLIKAGSDVQATLPLKISKLLSIEVTPLHLASLAGNGDTVHGLLRLGAKETSAIIRVAQMRVEMSAFHFAAINGSTAVTQLLIDDGSNVGLHCSMKFPSVEMNLTAVHIAAVFKHESLLSLLLSYGADVKEQVQVKSRIGNSSITPLHLALILGSDILDLGITKLLLKHGADVSIPFRVDFIPGVHIESSVLHLAAMSGDWKLVGHLIKSGADATLKASLSIHTVHIDISLLPFATLWKGETIVRALIESGADVNETCSLTIGNQLKVSITALHLAAMTGNEAIARFLLQKGAISHLASNDSEGSNTQSNVSPLHLALLRGKQNVVNLLIEHGASILPNLQIITKTSRIVLSALILSSLRGNMSFVKELVKKGVDVNATSMIRIRKVDLKFTALTVATLERRKNLLVYLLKHGADVHQPLEMNFGSSSIKLMPLHLATLVHARKLVRILLKYKADARAPLHLTGKKWYITGTSLHLSSLFRDARDIVELLLSNGAKIQDKFQIGIFNINAEMNAIHFAIGRGSRTMLKTLLRNGGNGDTSLRFSLRNLGMQLSSLHLALLLKREALVELLLAERIDIHAPYTVGVSKKFQTEISVLHLATLCGKDGIPGLSQNGVDIHARSLAKVDTVLQFELSILDVMTLFGTREVTESFKKMMQDNEIQQNEPGKNLALYLATALGYKPVLKLLLERTDEIDEKLSVTIHATVDRAFEGQISNHIDTTVELEIHTELSVFHLATILGDVDAAQLLIDKGADINAICQIEIEDGLKADLTPLMLATMWKHDGMVQLMLKNGAKVSHTGKARIGRTVSTEIIAPHLSAIFGHEGVNRVLKKVDNIEAKINAELTTLHLAAVLDDASMISRLLEHGADPDMRCQIDIDAKHQSKIDVNFQLQLTPLHLAAWAGHENNVTTLLVKGDADIDAKIQAGGKAALDFGLRINKKMQPGGTALHIAVGLGKVRVARTLINNGADISAKTRDGRTVLQCATDGPNGESIAQAIKLREMKESTDATSKDMKEGFVRKLRKAFYVGQGNGKQPKRGN</sequence>
<keyword evidence="4" id="KW-0175">Coiled coil</keyword>
<dbReference type="PROSITE" id="PS50297">
    <property type="entry name" value="ANK_REP_REGION"/>
    <property type="match status" value="17"/>
</dbReference>
<feature type="repeat" description="ANK" evidence="3">
    <location>
        <begin position="956"/>
        <end position="988"/>
    </location>
</feature>
<keyword evidence="1" id="KW-0677">Repeat</keyword>
<dbReference type="Gene3D" id="1.25.40.20">
    <property type="entry name" value="Ankyrin repeat-containing domain"/>
    <property type="match status" value="11"/>
</dbReference>
<gene>
    <name evidence="6" type="ORF">BHQ10_009838</name>
</gene>
<feature type="repeat" description="ANK" evidence="3">
    <location>
        <begin position="2362"/>
        <end position="2394"/>
    </location>
</feature>
<feature type="repeat" description="ANK" evidence="3">
    <location>
        <begin position="2476"/>
        <end position="2508"/>
    </location>
</feature>
<dbReference type="Pfam" id="PF24883">
    <property type="entry name" value="NPHP3_N"/>
    <property type="match status" value="1"/>
</dbReference>
<organism evidence="6 7">
    <name type="scientific">Talaromyces amestolkiae</name>
    <dbReference type="NCBI Taxonomy" id="1196081"/>
    <lineage>
        <taxon>Eukaryota</taxon>
        <taxon>Fungi</taxon>
        <taxon>Dikarya</taxon>
        <taxon>Ascomycota</taxon>
        <taxon>Pezizomycotina</taxon>
        <taxon>Eurotiomycetes</taxon>
        <taxon>Eurotiomycetidae</taxon>
        <taxon>Eurotiales</taxon>
        <taxon>Trichocomaceae</taxon>
        <taxon>Talaromyces</taxon>
        <taxon>Talaromyces sect. Talaromyces</taxon>
    </lineage>
</organism>
<dbReference type="PROSITE" id="PS50837">
    <property type="entry name" value="NACHT"/>
    <property type="match status" value="1"/>
</dbReference>
<feature type="repeat" description="ANK" evidence="3">
    <location>
        <begin position="2525"/>
        <end position="2558"/>
    </location>
</feature>
<evidence type="ECO:0000256" key="1">
    <source>
        <dbReference type="ARBA" id="ARBA00022737"/>
    </source>
</evidence>
<name>A0A364LDD6_TALAM</name>
<evidence type="ECO:0000256" key="2">
    <source>
        <dbReference type="ARBA" id="ARBA00023043"/>
    </source>
</evidence>
<dbReference type="SUPFAM" id="SSF53167">
    <property type="entry name" value="Purine and uridine phosphorylases"/>
    <property type="match status" value="1"/>
</dbReference>
<comment type="caution">
    <text evidence="6">The sequence shown here is derived from an EMBL/GenBank/DDBJ whole genome shotgun (WGS) entry which is preliminary data.</text>
</comment>
<feature type="coiled-coil region" evidence="4">
    <location>
        <begin position="345"/>
        <end position="372"/>
    </location>
</feature>
<feature type="repeat" description="ANK" evidence="3">
    <location>
        <begin position="1944"/>
        <end position="1971"/>
    </location>
</feature>
<dbReference type="InterPro" id="IPR054471">
    <property type="entry name" value="GPIID_WHD"/>
</dbReference>
<dbReference type="GeneID" id="63799052"/>
<dbReference type="SMART" id="SM00248">
    <property type="entry name" value="ANK"/>
    <property type="match status" value="35"/>
</dbReference>
<dbReference type="OrthoDB" id="195446at2759"/>
<feature type="repeat" description="ANK" evidence="3">
    <location>
        <begin position="1903"/>
        <end position="1935"/>
    </location>
</feature>
<evidence type="ECO:0000313" key="7">
    <source>
        <dbReference type="Proteomes" id="UP000249363"/>
    </source>
</evidence>
<dbReference type="PRINTS" id="PR01415">
    <property type="entry name" value="ANKYRIN"/>
</dbReference>
<feature type="repeat" description="ANK" evidence="3">
    <location>
        <begin position="922"/>
        <end position="954"/>
    </location>
</feature>
<dbReference type="Pfam" id="PF13637">
    <property type="entry name" value="Ank_4"/>
    <property type="match status" value="1"/>
</dbReference>
<feature type="repeat" description="ANK" evidence="3">
    <location>
        <begin position="1021"/>
        <end position="1053"/>
    </location>
</feature>
<dbReference type="InterPro" id="IPR036770">
    <property type="entry name" value="Ankyrin_rpt-contain_sf"/>
</dbReference>
<feature type="repeat" description="ANK" evidence="3">
    <location>
        <begin position="1822"/>
        <end position="1854"/>
    </location>
</feature>
<accession>A0A364LDD6</accession>
<evidence type="ECO:0000313" key="6">
    <source>
        <dbReference type="EMBL" id="RAO73826.1"/>
    </source>
</evidence>
<feature type="repeat" description="ANK" evidence="3">
    <location>
        <begin position="1310"/>
        <end position="1337"/>
    </location>
</feature>
<dbReference type="SUPFAM" id="SSF52540">
    <property type="entry name" value="P-loop containing nucleoside triphosphate hydrolases"/>
    <property type="match status" value="1"/>
</dbReference>
<evidence type="ECO:0000256" key="3">
    <source>
        <dbReference type="PROSITE-ProRule" id="PRU00023"/>
    </source>
</evidence>
<dbReference type="RefSeq" id="XP_040738340.1">
    <property type="nucleotide sequence ID" value="XM_040882796.1"/>
</dbReference>
<dbReference type="Proteomes" id="UP000249363">
    <property type="component" value="Unassembled WGS sequence"/>
</dbReference>
<dbReference type="GO" id="GO:0009116">
    <property type="term" value="P:nucleoside metabolic process"/>
    <property type="evidence" value="ECO:0007669"/>
    <property type="project" value="InterPro"/>
</dbReference>
<feature type="repeat" description="ANK" evidence="3">
    <location>
        <begin position="1407"/>
        <end position="1439"/>
    </location>
</feature>
<dbReference type="Gene3D" id="3.40.50.300">
    <property type="entry name" value="P-loop containing nucleotide triphosphate hydrolases"/>
    <property type="match status" value="1"/>
</dbReference>
<feature type="repeat" description="ANK" evidence="3">
    <location>
        <begin position="889"/>
        <end position="921"/>
    </location>
</feature>
<dbReference type="InterPro" id="IPR035994">
    <property type="entry name" value="Nucleoside_phosphorylase_sf"/>
</dbReference>
<dbReference type="InterPro" id="IPR027417">
    <property type="entry name" value="P-loop_NTPase"/>
</dbReference>
<feature type="repeat" description="ANK" evidence="3">
    <location>
        <begin position="1270"/>
        <end position="1302"/>
    </location>
</feature>
<keyword evidence="2 3" id="KW-0040">ANK repeat</keyword>
<dbReference type="Pfam" id="PF12796">
    <property type="entry name" value="Ank_2"/>
    <property type="match status" value="7"/>
</dbReference>
<dbReference type="PROSITE" id="PS50088">
    <property type="entry name" value="ANK_REPEAT"/>
    <property type="match status" value="20"/>
</dbReference>
<feature type="repeat" description="ANK" evidence="3">
    <location>
        <begin position="2403"/>
        <end position="2435"/>
    </location>
</feature>
<feature type="repeat" description="ANK" evidence="3">
    <location>
        <begin position="1777"/>
        <end position="1813"/>
    </location>
</feature>
<dbReference type="PANTHER" id="PTHR24198:SF165">
    <property type="entry name" value="ANKYRIN REPEAT-CONTAINING PROTEIN-RELATED"/>
    <property type="match status" value="1"/>
</dbReference>
<dbReference type="Pfam" id="PF22939">
    <property type="entry name" value="WHD_GPIID"/>
    <property type="match status" value="1"/>
</dbReference>
<feature type="repeat" description="ANK" evidence="3">
    <location>
        <begin position="1489"/>
        <end position="1521"/>
    </location>
</feature>